<organism evidence="1 2">
    <name type="scientific">Streptomyces phage SparkleGoddess</name>
    <dbReference type="NCBI Taxonomy" id="2283305"/>
    <lineage>
        <taxon>Viruses</taxon>
        <taxon>Duplodnaviria</taxon>
        <taxon>Heunggongvirae</taxon>
        <taxon>Uroviricota</taxon>
        <taxon>Caudoviricetes</taxon>
        <taxon>Stanwilliamsviridae</taxon>
        <taxon>Loccivirinae</taxon>
        <taxon>Gilsonvirus</taxon>
        <taxon>Gilsonvirus comrade</taxon>
    </lineage>
</organism>
<name>A0A345MEE7_9CAUD</name>
<evidence type="ECO:0000313" key="1">
    <source>
        <dbReference type="EMBL" id="AXH68928.1"/>
    </source>
</evidence>
<dbReference type="Proteomes" id="UP000259914">
    <property type="component" value="Segment"/>
</dbReference>
<proteinExistence type="predicted"/>
<dbReference type="EMBL" id="MH590589">
    <property type="protein sequence ID" value="AXH68928.1"/>
    <property type="molecule type" value="Genomic_DNA"/>
</dbReference>
<accession>A0A345MEE7</accession>
<reference evidence="1 2" key="1">
    <citation type="submission" date="2018-07" db="EMBL/GenBank/DDBJ databases">
        <authorList>
            <person name="Dixon J."/>
            <person name="Knudsen H.R."/>
            <person name="Rock W."/>
            <person name="Scott A.N."/>
            <person name="Walsdorf S.L."/>
            <person name="Layton S.R."/>
            <person name="Nayek S."/>
            <person name="Kim T."/>
            <person name="Hughes L.E."/>
            <person name="Garlena R.A."/>
            <person name="Russell D.A."/>
            <person name="Pope W.H."/>
            <person name="Jacobs-Sera D."/>
            <person name="Hatfull G.F."/>
        </authorList>
    </citation>
    <scope>NUCLEOTIDE SEQUENCE [LARGE SCALE GENOMIC DNA]</scope>
</reference>
<evidence type="ECO:0000313" key="2">
    <source>
        <dbReference type="Proteomes" id="UP000259914"/>
    </source>
</evidence>
<sequence length="116" mass="13385">MLIVQAREMSEGDKMRDTVRGEEISFLAGPFQDLNRAVYHVVGRNEDGIVKLYNLMEVASIVVPEVGEVWKDSSDSMAYIDVVSNGYVIFRYLKNDTKENATTMTLRRFVKYYYKV</sequence>
<protein>
    <submittedName>
        <fullName evidence="1">Uncharacterized protein</fullName>
    </submittedName>
</protein>
<gene>
    <name evidence="1" type="primary">249</name>
    <name evidence="1" type="ORF">SEA_SPARKLEGODDESS_249</name>
</gene>